<name>A0A9N9HT02_9GLOM</name>
<evidence type="ECO:0000313" key="1">
    <source>
        <dbReference type="EMBL" id="CAG8703808.1"/>
    </source>
</evidence>
<accession>A0A9N9HT02</accession>
<evidence type="ECO:0000313" key="2">
    <source>
        <dbReference type="Proteomes" id="UP000789405"/>
    </source>
</evidence>
<dbReference type="AlphaFoldDB" id="A0A9N9HT02"/>
<reference evidence="1" key="1">
    <citation type="submission" date="2021-06" db="EMBL/GenBank/DDBJ databases">
        <authorList>
            <person name="Kallberg Y."/>
            <person name="Tangrot J."/>
            <person name="Rosling A."/>
        </authorList>
    </citation>
    <scope>NUCLEOTIDE SEQUENCE</scope>
    <source>
        <strain evidence="1">MA453B</strain>
    </source>
</reference>
<protein>
    <submittedName>
        <fullName evidence="1">27541_t:CDS:1</fullName>
    </submittedName>
</protein>
<gene>
    <name evidence="1" type="ORF">DERYTH_LOCUS13158</name>
</gene>
<dbReference type="EMBL" id="CAJVPY010009018">
    <property type="protein sequence ID" value="CAG8703808.1"/>
    <property type="molecule type" value="Genomic_DNA"/>
</dbReference>
<proteinExistence type="predicted"/>
<keyword evidence="2" id="KW-1185">Reference proteome</keyword>
<sequence>MTQEIETDALESLEDNFDLEMKKFIISDGATSNLFRVTENWIWKKKTKISKILQTRILLSIEISTYFERFTSDFKTTEENENEIIPENVQIVQCMGVWDDMLYSNNKNRVYELSDDLSSYIVRLAAKAEKLDSLLTILHQNWK</sequence>
<comment type="caution">
    <text evidence="1">The sequence shown here is derived from an EMBL/GenBank/DDBJ whole genome shotgun (WGS) entry which is preliminary data.</text>
</comment>
<organism evidence="1 2">
    <name type="scientific">Dentiscutata erythropus</name>
    <dbReference type="NCBI Taxonomy" id="1348616"/>
    <lineage>
        <taxon>Eukaryota</taxon>
        <taxon>Fungi</taxon>
        <taxon>Fungi incertae sedis</taxon>
        <taxon>Mucoromycota</taxon>
        <taxon>Glomeromycotina</taxon>
        <taxon>Glomeromycetes</taxon>
        <taxon>Diversisporales</taxon>
        <taxon>Gigasporaceae</taxon>
        <taxon>Dentiscutata</taxon>
    </lineage>
</organism>
<dbReference type="Proteomes" id="UP000789405">
    <property type="component" value="Unassembled WGS sequence"/>
</dbReference>